<dbReference type="RefSeq" id="WP_137479363.1">
    <property type="nucleotide sequence ID" value="NZ_SZZP01000010.1"/>
</dbReference>
<accession>A0A4U6RXZ2</accession>
<organism evidence="1 2">
    <name type="scientific">Bradyrhizobium elkanii</name>
    <dbReference type="NCBI Taxonomy" id="29448"/>
    <lineage>
        <taxon>Bacteria</taxon>
        <taxon>Pseudomonadati</taxon>
        <taxon>Pseudomonadota</taxon>
        <taxon>Alphaproteobacteria</taxon>
        <taxon>Hyphomicrobiales</taxon>
        <taxon>Nitrobacteraceae</taxon>
        <taxon>Bradyrhizobium</taxon>
    </lineage>
</organism>
<comment type="caution">
    <text evidence="1">The sequence shown here is derived from an EMBL/GenBank/DDBJ whole genome shotgun (WGS) entry which is preliminary data.</text>
</comment>
<evidence type="ECO:0000313" key="2">
    <source>
        <dbReference type="Proteomes" id="UP000305095"/>
    </source>
</evidence>
<protein>
    <submittedName>
        <fullName evidence="1">Uncharacterized protein</fullName>
    </submittedName>
</protein>
<sequence>MDVVQAIILREPWEVTPRLQELALPKNKLLEVRDIAVHERANATAFHAANAPGTFSYHHGIWALRHHFVGADWRVDRTNGVETIRNDRLNLVVSFCNVDLACVDAHTPQPRTKKGSGVERASGPGLFVHLPHYAPRPIGKWQFFYLMVDENGAAELSRPVVKGGTFSAVIERIYLSHGSDDDGTGLLQDTPDAPVEFDPQIARKV</sequence>
<gene>
    <name evidence="1" type="ORF">FDV58_17625</name>
</gene>
<evidence type="ECO:0000313" key="1">
    <source>
        <dbReference type="EMBL" id="TKV80074.1"/>
    </source>
</evidence>
<dbReference type="AlphaFoldDB" id="A0A4U6RXZ2"/>
<dbReference type="Proteomes" id="UP000305095">
    <property type="component" value="Unassembled WGS sequence"/>
</dbReference>
<reference evidence="1 2" key="1">
    <citation type="submission" date="2019-05" db="EMBL/GenBank/DDBJ databases">
        <title>Draft Genome of Bradyrhizobium elkanii strain SEMIA 938, Used in Commercial Inoculants for Lupinus spp. in Brazil.</title>
        <authorList>
            <person name="Hungria M."/>
            <person name="Delamuta J.R.M."/>
            <person name="Ribeiro R.A."/>
            <person name="Nogueira M.A."/>
        </authorList>
    </citation>
    <scope>NUCLEOTIDE SEQUENCE [LARGE SCALE GENOMIC DNA]</scope>
    <source>
        <strain evidence="1 2">Semia 938</strain>
    </source>
</reference>
<name>A0A4U6RXZ2_BRAEL</name>
<proteinExistence type="predicted"/>
<dbReference type="EMBL" id="SZZP01000010">
    <property type="protein sequence ID" value="TKV80074.1"/>
    <property type="molecule type" value="Genomic_DNA"/>
</dbReference>